<accession>A0ACD3APM4</accession>
<protein>
    <submittedName>
        <fullName evidence="1">Uncharacterized protein</fullName>
    </submittedName>
</protein>
<evidence type="ECO:0000313" key="1">
    <source>
        <dbReference type="EMBL" id="TFK67472.1"/>
    </source>
</evidence>
<organism evidence="1 2">
    <name type="scientific">Pluteus cervinus</name>
    <dbReference type="NCBI Taxonomy" id="181527"/>
    <lineage>
        <taxon>Eukaryota</taxon>
        <taxon>Fungi</taxon>
        <taxon>Dikarya</taxon>
        <taxon>Basidiomycota</taxon>
        <taxon>Agaricomycotina</taxon>
        <taxon>Agaricomycetes</taxon>
        <taxon>Agaricomycetidae</taxon>
        <taxon>Agaricales</taxon>
        <taxon>Pluteineae</taxon>
        <taxon>Pluteaceae</taxon>
        <taxon>Pluteus</taxon>
    </lineage>
</organism>
<gene>
    <name evidence="1" type="ORF">BDN72DRAFT_898940</name>
</gene>
<sequence length="202" mass="22960">MIADAPSSLLRLLWASQILAHYPTTSMFLYHQGGCSHTVRVGALDNPDKNTPFSFDFGFIHRIPWPDISQILTSLPVHHITTLMLITPDVSLDDWTHRLGQFVHLECLVLEEELTVQSFIQFMISSKPNDTTVANLEVGCTLPFRSLRKLRLCGYYFEMDKDQIHEDILAFCSILGLRRAFGLPLEELLIPEDAPDIYISSL</sequence>
<keyword evidence="2" id="KW-1185">Reference proteome</keyword>
<proteinExistence type="predicted"/>
<dbReference type="Proteomes" id="UP000308600">
    <property type="component" value="Unassembled WGS sequence"/>
</dbReference>
<reference evidence="1 2" key="1">
    <citation type="journal article" date="2019" name="Nat. Ecol. Evol.">
        <title>Megaphylogeny resolves global patterns of mushroom evolution.</title>
        <authorList>
            <person name="Varga T."/>
            <person name="Krizsan K."/>
            <person name="Foldi C."/>
            <person name="Dima B."/>
            <person name="Sanchez-Garcia M."/>
            <person name="Sanchez-Ramirez S."/>
            <person name="Szollosi G.J."/>
            <person name="Szarkandi J.G."/>
            <person name="Papp V."/>
            <person name="Albert L."/>
            <person name="Andreopoulos W."/>
            <person name="Angelini C."/>
            <person name="Antonin V."/>
            <person name="Barry K.W."/>
            <person name="Bougher N.L."/>
            <person name="Buchanan P."/>
            <person name="Buyck B."/>
            <person name="Bense V."/>
            <person name="Catcheside P."/>
            <person name="Chovatia M."/>
            <person name="Cooper J."/>
            <person name="Damon W."/>
            <person name="Desjardin D."/>
            <person name="Finy P."/>
            <person name="Geml J."/>
            <person name="Haridas S."/>
            <person name="Hughes K."/>
            <person name="Justo A."/>
            <person name="Karasinski D."/>
            <person name="Kautmanova I."/>
            <person name="Kiss B."/>
            <person name="Kocsube S."/>
            <person name="Kotiranta H."/>
            <person name="LaButti K.M."/>
            <person name="Lechner B.E."/>
            <person name="Liimatainen K."/>
            <person name="Lipzen A."/>
            <person name="Lukacs Z."/>
            <person name="Mihaltcheva S."/>
            <person name="Morgado L.N."/>
            <person name="Niskanen T."/>
            <person name="Noordeloos M.E."/>
            <person name="Ohm R.A."/>
            <person name="Ortiz-Santana B."/>
            <person name="Ovrebo C."/>
            <person name="Racz N."/>
            <person name="Riley R."/>
            <person name="Savchenko A."/>
            <person name="Shiryaev A."/>
            <person name="Soop K."/>
            <person name="Spirin V."/>
            <person name="Szebenyi C."/>
            <person name="Tomsovsky M."/>
            <person name="Tulloss R.E."/>
            <person name="Uehling J."/>
            <person name="Grigoriev I.V."/>
            <person name="Vagvolgyi C."/>
            <person name="Papp T."/>
            <person name="Martin F.M."/>
            <person name="Miettinen O."/>
            <person name="Hibbett D.S."/>
            <person name="Nagy L.G."/>
        </authorList>
    </citation>
    <scope>NUCLEOTIDE SEQUENCE [LARGE SCALE GENOMIC DNA]</scope>
    <source>
        <strain evidence="1 2">NL-1719</strain>
    </source>
</reference>
<evidence type="ECO:0000313" key="2">
    <source>
        <dbReference type="Proteomes" id="UP000308600"/>
    </source>
</evidence>
<name>A0ACD3APM4_9AGAR</name>
<dbReference type="EMBL" id="ML208375">
    <property type="protein sequence ID" value="TFK67472.1"/>
    <property type="molecule type" value="Genomic_DNA"/>
</dbReference>